<evidence type="ECO:0000313" key="2">
    <source>
        <dbReference type="Proteomes" id="UP001153334"/>
    </source>
</evidence>
<dbReference type="Proteomes" id="UP001153334">
    <property type="component" value="Unassembled WGS sequence"/>
</dbReference>
<gene>
    <name evidence="1" type="ORF">ONZ43_g4415</name>
</gene>
<reference evidence="1" key="1">
    <citation type="submission" date="2022-11" db="EMBL/GenBank/DDBJ databases">
        <title>Genome Sequence of Nemania bipapillata.</title>
        <authorList>
            <person name="Buettner E."/>
        </authorList>
    </citation>
    <scope>NUCLEOTIDE SEQUENCE</scope>
    <source>
        <strain evidence="1">CP14</strain>
    </source>
</reference>
<name>A0ACC2IMZ0_9PEZI</name>
<evidence type="ECO:0000313" key="1">
    <source>
        <dbReference type="EMBL" id="KAJ8116568.1"/>
    </source>
</evidence>
<organism evidence="1 2">
    <name type="scientific">Nemania bipapillata</name>
    <dbReference type="NCBI Taxonomy" id="110536"/>
    <lineage>
        <taxon>Eukaryota</taxon>
        <taxon>Fungi</taxon>
        <taxon>Dikarya</taxon>
        <taxon>Ascomycota</taxon>
        <taxon>Pezizomycotina</taxon>
        <taxon>Sordariomycetes</taxon>
        <taxon>Xylariomycetidae</taxon>
        <taxon>Xylariales</taxon>
        <taxon>Xylariaceae</taxon>
        <taxon>Nemania</taxon>
    </lineage>
</organism>
<dbReference type="EMBL" id="JAPESX010001183">
    <property type="protein sequence ID" value="KAJ8116568.1"/>
    <property type="molecule type" value="Genomic_DNA"/>
</dbReference>
<protein>
    <submittedName>
        <fullName evidence="1">Uncharacterized protein</fullName>
    </submittedName>
</protein>
<sequence>MTVGLKDLEDAVCNIVQIIKQIPELKTLRLAVIGDLALWHYLPNHRQTDKINFITSFGVPRRLYKTLLQHTNTPFTRCGKRLFYRNVKGRDIQIQFAPFWNFPYLPESVQYVHSIPYGKVPYLYLMDLFRFMLNSSLSSMATGAKRQEAGDDALALMRHDKASHHRTHEYALAVDEHIRRLDVVFDTRAMLNFSRQQEILAEYLFRSKQLTVSPIMHSPPLHF</sequence>
<comment type="caution">
    <text evidence="1">The sequence shown here is derived from an EMBL/GenBank/DDBJ whole genome shotgun (WGS) entry which is preliminary data.</text>
</comment>
<proteinExistence type="predicted"/>
<accession>A0ACC2IMZ0</accession>
<keyword evidence="2" id="KW-1185">Reference proteome</keyword>